<evidence type="ECO:0000256" key="9">
    <source>
        <dbReference type="PIRNR" id="PIRNR000439"/>
    </source>
</evidence>
<comment type="subcellular location">
    <subcellularLocation>
        <location evidence="1 9">Endoplasmic reticulum membrane</location>
        <topology evidence="1 9">Multi-pass membrane protein</topology>
    </subcellularLocation>
</comment>
<dbReference type="PIRSF" id="PIRSF000439">
    <property type="entry name" value="Oat_ACAT_DAG_ARE"/>
    <property type="match status" value="1"/>
</dbReference>
<dbReference type="GeneID" id="105223844"/>
<dbReference type="InterPro" id="IPR014371">
    <property type="entry name" value="Oat_ACAT_DAG_ARE"/>
</dbReference>
<feature type="transmembrane region" description="Helical" evidence="12">
    <location>
        <begin position="209"/>
        <end position="228"/>
    </location>
</feature>
<keyword evidence="3 9" id="KW-0808">Transferase</keyword>
<dbReference type="InterPro" id="IPR004299">
    <property type="entry name" value="MBOAT_fam"/>
</dbReference>
<feature type="compositionally biased region" description="Low complexity" evidence="11">
    <location>
        <begin position="9"/>
        <end position="19"/>
    </location>
</feature>
<evidence type="ECO:0000256" key="7">
    <source>
        <dbReference type="ARBA" id="ARBA00023136"/>
    </source>
</evidence>
<feature type="transmembrane region" description="Helical" evidence="12">
    <location>
        <begin position="514"/>
        <end position="534"/>
    </location>
</feature>
<reference evidence="13" key="1">
    <citation type="journal article" date="2014" name="BMC Genomics">
        <title>Characterizing the developmental transcriptome of the oriental fruit fly, Bactrocera dorsalis (Diptera: Tephritidae) through comparative genomic analysis with Drosophila melanogaster utilizing modENCODE datasets.</title>
        <authorList>
            <person name="Geib S.M."/>
            <person name="Calla B."/>
            <person name="Hall B."/>
            <person name="Hou S."/>
            <person name="Manoukis N.C."/>
        </authorList>
    </citation>
    <scope>NUCLEOTIDE SEQUENCE</scope>
    <source>
        <strain evidence="13">Punador</strain>
    </source>
</reference>
<dbReference type="OrthoDB" id="10039049at2759"/>
<evidence type="ECO:0000256" key="10">
    <source>
        <dbReference type="PIRSR" id="PIRSR000439-1"/>
    </source>
</evidence>
<evidence type="ECO:0000256" key="11">
    <source>
        <dbReference type="SAM" id="MobiDB-lite"/>
    </source>
</evidence>
<evidence type="ECO:0000256" key="5">
    <source>
        <dbReference type="ARBA" id="ARBA00022824"/>
    </source>
</evidence>
<evidence type="ECO:0000313" key="13">
    <source>
        <dbReference type="EMBL" id="JAC51138.1"/>
    </source>
</evidence>
<feature type="transmembrane region" description="Helical" evidence="12">
    <location>
        <begin position="541"/>
        <end position="563"/>
    </location>
</feature>
<name>A0A034WBI5_BACDO</name>
<feature type="region of interest" description="Disordered" evidence="11">
    <location>
        <begin position="105"/>
        <end position="141"/>
    </location>
</feature>
<dbReference type="Pfam" id="PF03062">
    <property type="entry name" value="MBOAT"/>
    <property type="match status" value="1"/>
</dbReference>
<dbReference type="GO" id="GO:0008203">
    <property type="term" value="P:cholesterol metabolic process"/>
    <property type="evidence" value="ECO:0007669"/>
    <property type="project" value="TreeGrafter"/>
</dbReference>
<keyword evidence="5 9" id="KW-0256">Endoplasmic reticulum</keyword>
<dbReference type="PANTHER" id="PTHR10408:SF8">
    <property type="entry name" value="O-ACYLTRANSFERASE"/>
    <property type="match status" value="1"/>
</dbReference>
<protein>
    <recommendedName>
        <fullName evidence="9">O-acyltransferase</fullName>
    </recommendedName>
</protein>
<feature type="transmembrane region" description="Helical" evidence="12">
    <location>
        <begin position="167"/>
        <end position="188"/>
    </location>
</feature>
<dbReference type="AlphaFoldDB" id="A0A034WBI5"/>
<dbReference type="RefSeq" id="XP_011200017.2">
    <property type="nucleotide sequence ID" value="XM_011201715.4"/>
</dbReference>
<feature type="region of interest" description="Disordered" evidence="11">
    <location>
        <begin position="1"/>
        <end position="31"/>
    </location>
</feature>
<dbReference type="GO" id="GO:0005789">
    <property type="term" value="C:endoplasmic reticulum membrane"/>
    <property type="evidence" value="ECO:0007669"/>
    <property type="project" value="UniProtKB-SubCell"/>
</dbReference>
<organism evidence="13">
    <name type="scientific">Bactrocera dorsalis</name>
    <name type="common">Oriental fruit fly</name>
    <name type="synonym">Dacus dorsalis</name>
    <dbReference type="NCBI Taxonomy" id="27457"/>
    <lineage>
        <taxon>Eukaryota</taxon>
        <taxon>Metazoa</taxon>
        <taxon>Ecdysozoa</taxon>
        <taxon>Arthropoda</taxon>
        <taxon>Hexapoda</taxon>
        <taxon>Insecta</taxon>
        <taxon>Pterygota</taxon>
        <taxon>Neoptera</taxon>
        <taxon>Endopterygota</taxon>
        <taxon>Diptera</taxon>
        <taxon>Brachycera</taxon>
        <taxon>Muscomorpha</taxon>
        <taxon>Tephritoidea</taxon>
        <taxon>Tephritidae</taxon>
        <taxon>Bactrocera</taxon>
        <taxon>Bactrocera</taxon>
    </lineage>
</organism>
<gene>
    <name evidence="13" type="primary">SOAT1</name>
</gene>
<sequence length="592" mass="69445">MSEQKAESAQKQQNQSQSQIGAHENAGKMQKVTTQNNNSALELDYLRERLQHLQDSLLKDFKKCINEEIENVVQELRQHELQLNEFRGFAKSQHTNTWSNRIAVTEDTQTANGKVPTEKSKEINPESSDNKVAGKHKKQPRPLPDKVFKIRESYLTALLEVDHMRTIYHIFVAILLMLLIQSISYDYLAEGRVYFGLGTFKSSLEKIEYVFGIWLLEHAVVFLLYYAFKMWTNVRVKLARQPALQSFWSHSCLITYISSQLLFGYVASALCLKLDLTFITSSILLLESTRLLMKMHSFVRTNAGRVLAGKLKTDAISGDVDDICDVQQSAQAIRLPSFSSYLYFLFAPTLIYRDSYPRTTHIRWKFALARFMEVVGVAFFYSYIFERYIRVQYENIGLEELSLRTFVIKLHSMVMPNNIIFLCGFYLILHSWLNFTSELLRFGDRMFYKDWWTSSTYDEYFRNWNVVVHDWLYEYIYKDSYNYLFKGAKLPAMLMVFYTSALVHEHIIGFALKLFFPVMFCFFGGFSVGLIFLFRNASKRVGNFVVWFTLIFGNGLLFSLYSIEYYARQNCPRTYESWTDYFVPTMWTCYNK</sequence>
<keyword evidence="8 9" id="KW-0012">Acyltransferase</keyword>
<feature type="transmembrane region" description="Helical" evidence="12">
    <location>
        <begin position="367"/>
        <end position="385"/>
    </location>
</feature>
<feature type="transmembrane region" description="Helical" evidence="12">
    <location>
        <begin position="419"/>
        <end position="440"/>
    </location>
</feature>
<keyword evidence="7 9" id="KW-0472">Membrane</keyword>
<evidence type="ECO:0000256" key="1">
    <source>
        <dbReference type="ARBA" id="ARBA00004477"/>
    </source>
</evidence>
<evidence type="ECO:0000256" key="6">
    <source>
        <dbReference type="ARBA" id="ARBA00022989"/>
    </source>
</evidence>
<keyword evidence="6 12" id="KW-1133">Transmembrane helix</keyword>
<evidence type="ECO:0000256" key="3">
    <source>
        <dbReference type="ARBA" id="ARBA00022679"/>
    </source>
</evidence>
<dbReference type="EMBL" id="GAKP01007814">
    <property type="protein sequence ID" value="JAC51138.1"/>
    <property type="molecule type" value="Transcribed_RNA"/>
</dbReference>
<evidence type="ECO:0000256" key="2">
    <source>
        <dbReference type="ARBA" id="ARBA00009010"/>
    </source>
</evidence>
<accession>A0A034WBI5</accession>
<feature type="active site" evidence="10">
    <location>
        <position position="504"/>
    </location>
</feature>
<evidence type="ECO:0000256" key="12">
    <source>
        <dbReference type="SAM" id="Phobius"/>
    </source>
</evidence>
<dbReference type="GO" id="GO:0008374">
    <property type="term" value="F:O-acyltransferase activity"/>
    <property type="evidence" value="ECO:0007669"/>
    <property type="project" value="InterPro"/>
</dbReference>
<dbReference type="KEGG" id="bdr:105223844"/>
<evidence type="ECO:0000256" key="4">
    <source>
        <dbReference type="ARBA" id="ARBA00022692"/>
    </source>
</evidence>
<dbReference type="PANTHER" id="PTHR10408">
    <property type="entry name" value="STEROL O-ACYLTRANSFERASE"/>
    <property type="match status" value="1"/>
</dbReference>
<keyword evidence="4 12" id="KW-0812">Transmembrane</keyword>
<comment type="similarity">
    <text evidence="2 9">Belongs to the membrane-bound acyltransferase family. Sterol o-acyltransferase subfamily.</text>
</comment>
<proteinExistence type="inferred from homology"/>
<evidence type="ECO:0000256" key="8">
    <source>
        <dbReference type="ARBA" id="ARBA00023315"/>
    </source>
</evidence>
<feature type="transmembrane region" description="Helical" evidence="12">
    <location>
        <begin position="490"/>
        <end position="508"/>
    </location>
</feature>